<reference evidence="2" key="1">
    <citation type="journal article" date="2020" name="Fungal Divers.">
        <title>Resolving the Mortierellaceae phylogeny through synthesis of multi-gene phylogenetics and phylogenomics.</title>
        <authorList>
            <person name="Vandepol N."/>
            <person name="Liber J."/>
            <person name="Desiro A."/>
            <person name="Na H."/>
            <person name="Kennedy M."/>
            <person name="Barry K."/>
            <person name="Grigoriev I.V."/>
            <person name="Miller A.N."/>
            <person name="O'Donnell K."/>
            <person name="Stajich J.E."/>
            <person name="Bonito G."/>
        </authorList>
    </citation>
    <scope>NUCLEOTIDE SEQUENCE</scope>
    <source>
        <strain evidence="2">NVP1</strain>
    </source>
</reference>
<feature type="signal peptide" evidence="1">
    <location>
        <begin position="1"/>
        <end position="22"/>
    </location>
</feature>
<dbReference type="AlphaFoldDB" id="A0A9P5SPJ2"/>
<evidence type="ECO:0000313" key="2">
    <source>
        <dbReference type="EMBL" id="KAF9335386.1"/>
    </source>
</evidence>
<organism evidence="2 3">
    <name type="scientific">Podila minutissima</name>
    <dbReference type="NCBI Taxonomy" id="64525"/>
    <lineage>
        <taxon>Eukaryota</taxon>
        <taxon>Fungi</taxon>
        <taxon>Fungi incertae sedis</taxon>
        <taxon>Mucoromycota</taxon>
        <taxon>Mortierellomycotina</taxon>
        <taxon>Mortierellomycetes</taxon>
        <taxon>Mortierellales</taxon>
        <taxon>Mortierellaceae</taxon>
        <taxon>Podila</taxon>
    </lineage>
</organism>
<dbReference type="PANTHER" id="PTHR37049">
    <property type="entry name" value="PEPTIDASE S41 FAMILY PROTEIN"/>
    <property type="match status" value="1"/>
</dbReference>
<evidence type="ECO:0008006" key="4">
    <source>
        <dbReference type="Google" id="ProtNLM"/>
    </source>
</evidence>
<comment type="caution">
    <text evidence="2">The sequence shown here is derived from an EMBL/GenBank/DDBJ whole genome shotgun (WGS) entry which is preliminary data.</text>
</comment>
<evidence type="ECO:0000256" key="1">
    <source>
        <dbReference type="SAM" id="SignalP"/>
    </source>
</evidence>
<sequence length="633" mass="70208">MTMPSLAKLLLLSTALAAVSSAAPTSEDYYPDHCSLLAKAQSGQITYQQVANCYRSVDFNPKLAKETIDTLTTFYNDAFVFRDMAMTPNLESPFSTAPVNAIAGLKKIGQKWYKNDFDFHHDLALLAMSLNDAHTTYAPTFDPDLHSTRSSYRSITRSFCQSIRVYHDATKSGFENCEVQRINGKNSREAIQSWADKNTGFSKDAGVRFNHALASHRYWAEAKVWLNFPGLFSFQFRLPETPYVDYVLKCNGRYAEKFRGQWEVLSIVPDGSFTGRASFVSNLCMHSDPEVPSAPSAADPNALNTLLGMLYEREHGKQDPSLKDLPDAKLWASNNTAVYQLKSMPHVGVLVVPSMEMVSQTEIPAIQGYLSLLAKKGVTNIIIDMSGNFGGEEVFCALLPGVFFDIHGDKSIHAHKTRFRVTPAIQRLADADLLKTENSTYWDPTNLADIETFTPFKTNPFTTGVVDLTFNGRSAAFSQEVYIDYDQSIIDASITYPWSNDPSKIIIMTDGQCGSACGMASDYFVHRHGVKAVAVGGHHNASLSMFSFPGASVLDTDAYVESFELMGVEPPIQRLPYENSVAVGVNFVYSGNDTVPLEYNPARFPAAYRLDYTHATAHNHDQLWVAVAKTAWK</sequence>
<dbReference type="Gene3D" id="3.90.226.10">
    <property type="entry name" value="2-enoyl-CoA Hydratase, Chain A, domain 1"/>
    <property type="match status" value="1"/>
</dbReference>
<dbReference type="SUPFAM" id="SSF52096">
    <property type="entry name" value="ClpP/crotonase"/>
    <property type="match status" value="1"/>
</dbReference>
<dbReference type="PANTHER" id="PTHR37049:SF4">
    <property type="entry name" value="RHODANESE DOMAIN-CONTAINING PROTEIN"/>
    <property type="match status" value="1"/>
</dbReference>
<name>A0A9P5SPJ2_9FUNG</name>
<dbReference type="InterPro" id="IPR052766">
    <property type="entry name" value="S41A_metabolite_peptidase"/>
</dbReference>
<keyword evidence="3" id="KW-1185">Reference proteome</keyword>
<proteinExistence type="predicted"/>
<dbReference type="Proteomes" id="UP000696485">
    <property type="component" value="Unassembled WGS sequence"/>
</dbReference>
<keyword evidence="1" id="KW-0732">Signal</keyword>
<feature type="chain" id="PRO_5040491167" description="Tail specific protease domain-containing protein" evidence="1">
    <location>
        <begin position="23"/>
        <end position="633"/>
    </location>
</feature>
<dbReference type="EMBL" id="JAAAUY010000102">
    <property type="protein sequence ID" value="KAF9335386.1"/>
    <property type="molecule type" value="Genomic_DNA"/>
</dbReference>
<accession>A0A9P5SPJ2</accession>
<dbReference type="InterPro" id="IPR029045">
    <property type="entry name" value="ClpP/crotonase-like_dom_sf"/>
</dbReference>
<evidence type="ECO:0000313" key="3">
    <source>
        <dbReference type="Proteomes" id="UP000696485"/>
    </source>
</evidence>
<gene>
    <name evidence="2" type="ORF">BG006_000173</name>
</gene>
<protein>
    <recommendedName>
        <fullName evidence="4">Tail specific protease domain-containing protein</fullName>
    </recommendedName>
</protein>